<protein>
    <recommendedName>
        <fullName evidence="6">Hydrolase TatD</fullName>
    </recommendedName>
</protein>
<feature type="binding site" evidence="3">
    <location>
        <position position="154"/>
    </location>
    <ligand>
        <name>a divalent metal cation</name>
        <dbReference type="ChEBI" id="CHEBI:60240"/>
        <label>2</label>
    </ligand>
</feature>
<keyword evidence="2" id="KW-0378">Hydrolase</keyword>
<feature type="binding site" evidence="3">
    <location>
        <position position="9"/>
    </location>
    <ligand>
        <name>a divalent metal cation</name>
        <dbReference type="ChEBI" id="CHEBI:60240"/>
        <label>1</label>
    </ligand>
</feature>
<reference evidence="4 5" key="1">
    <citation type="journal article" date="2016" name="Nat. Commun.">
        <title>Thousands of microbial genomes shed light on interconnected biogeochemical processes in an aquifer system.</title>
        <authorList>
            <person name="Anantharaman K."/>
            <person name="Brown C.T."/>
            <person name="Hug L.A."/>
            <person name="Sharon I."/>
            <person name="Castelle C.J."/>
            <person name="Probst A.J."/>
            <person name="Thomas B.C."/>
            <person name="Singh A."/>
            <person name="Wilkins M.J."/>
            <person name="Karaoz U."/>
            <person name="Brodie E.L."/>
            <person name="Williams K.H."/>
            <person name="Hubbard S.S."/>
            <person name="Banfield J.F."/>
        </authorList>
    </citation>
    <scope>NUCLEOTIDE SEQUENCE [LARGE SCALE GENOMIC DNA]</scope>
</reference>
<evidence type="ECO:0000256" key="1">
    <source>
        <dbReference type="ARBA" id="ARBA00022723"/>
    </source>
</evidence>
<feature type="binding site" evidence="3">
    <location>
        <position position="229"/>
    </location>
    <ligand>
        <name>a divalent metal cation</name>
        <dbReference type="ChEBI" id="CHEBI:60240"/>
        <label>1</label>
    </ligand>
</feature>
<feature type="binding site" evidence="3">
    <location>
        <position position="181"/>
    </location>
    <ligand>
        <name>a divalent metal cation</name>
        <dbReference type="ChEBI" id="CHEBI:60240"/>
        <label>2</label>
    </ligand>
</feature>
<accession>A0A1F7GAN1</accession>
<organism evidence="4 5">
    <name type="scientific">Candidatus Roizmanbacteria bacterium RIFCSPHIGHO2_01_FULL_39_12b</name>
    <dbReference type="NCBI Taxonomy" id="1802030"/>
    <lineage>
        <taxon>Bacteria</taxon>
        <taxon>Candidatus Roizmaniibacteriota</taxon>
    </lineage>
</organism>
<dbReference type="CDD" id="cd01310">
    <property type="entry name" value="TatD_DNAse"/>
    <property type="match status" value="1"/>
</dbReference>
<dbReference type="InterPro" id="IPR032466">
    <property type="entry name" value="Metal_Hydrolase"/>
</dbReference>
<dbReference type="InterPro" id="IPR001130">
    <property type="entry name" value="TatD-like"/>
</dbReference>
<gene>
    <name evidence="4" type="ORF">A2690_00705</name>
</gene>
<dbReference type="FunFam" id="3.20.20.140:FF:000005">
    <property type="entry name" value="TatD family hydrolase"/>
    <property type="match status" value="1"/>
</dbReference>
<evidence type="ECO:0000313" key="5">
    <source>
        <dbReference type="Proteomes" id="UP000178372"/>
    </source>
</evidence>
<comment type="caution">
    <text evidence="4">The sequence shown here is derived from an EMBL/GenBank/DDBJ whole genome shotgun (WGS) entry which is preliminary data.</text>
</comment>
<dbReference type="EMBL" id="MFZF01000022">
    <property type="protein sequence ID" value="OGK15959.1"/>
    <property type="molecule type" value="Genomic_DNA"/>
</dbReference>
<feature type="binding site" evidence="3">
    <location>
        <position position="7"/>
    </location>
    <ligand>
        <name>a divalent metal cation</name>
        <dbReference type="ChEBI" id="CHEBI:60240"/>
        <label>1</label>
    </ligand>
</feature>
<proteinExistence type="predicted"/>
<sequence>MHMFDTHCHLNFKIFKDNIDAVIKSAQSVGMTHFVVPGTDIKTSKKAVEIAQQYGQVYAAVGIHPHHVFDVMQNQESKIKNQNDNLKIIIKEIKTLMASGKVVAIGEIGLDKHHYATTKYEAYHTYNDFINIQKFFLIKQLDLARKHNKSVILHNREAKDEFLKVINENWEEYFRGRMVLHCCEADDNLLDFAIKHEIFIGVDGDVTFSKSKQEFIKKVPLDLLVLETDSPFLLPEPLKSQKKYPNVPANLIYIIEYVARLMKESVDKIAQETTNNGKRLFNLH</sequence>
<feature type="binding site" evidence="3">
    <location>
        <position position="107"/>
    </location>
    <ligand>
        <name>a divalent metal cation</name>
        <dbReference type="ChEBI" id="CHEBI:60240"/>
        <label>1</label>
    </ligand>
</feature>
<dbReference type="GO" id="GO:0016788">
    <property type="term" value="F:hydrolase activity, acting on ester bonds"/>
    <property type="evidence" value="ECO:0007669"/>
    <property type="project" value="InterPro"/>
</dbReference>
<dbReference type="PANTHER" id="PTHR46124:SF2">
    <property type="entry name" value="D-AMINOACYL-TRNA DEACYLASE"/>
    <property type="match status" value="1"/>
</dbReference>
<dbReference type="PROSITE" id="PS01137">
    <property type="entry name" value="TATD_1"/>
    <property type="match status" value="1"/>
</dbReference>
<dbReference type="AlphaFoldDB" id="A0A1F7GAN1"/>
<dbReference type="InterPro" id="IPR018228">
    <property type="entry name" value="DNase_TatD-rel_CS"/>
</dbReference>
<keyword evidence="1 3" id="KW-0479">Metal-binding</keyword>
<dbReference type="Gene3D" id="3.20.20.140">
    <property type="entry name" value="Metal-dependent hydrolases"/>
    <property type="match status" value="1"/>
</dbReference>
<evidence type="ECO:0000256" key="3">
    <source>
        <dbReference type="PIRSR" id="PIRSR005902-1"/>
    </source>
</evidence>
<evidence type="ECO:0000256" key="2">
    <source>
        <dbReference type="ARBA" id="ARBA00022801"/>
    </source>
</evidence>
<dbReference type="PIRSF" id="PIRSF005902">
    <property type="entry name" value="DNase_TatD"/>
    <property type="match status" value="1"/>
</dbReference>
<evidence type="ECO:0008006" key="6">
    <source>
        <dbReference type="Google" id="ProtNLM"/>
    </source>
</evidence>
<dbReference type="PANTHER" id="PTHR46124">
    <property type="entry name" value="D-AMINOACYL-TRNA DEACYLASE"/>
    <property type="match status" value="1"/>
</dbReference>
<dbReference type="GO" id="GO:0046872">
    <property type="term" value="F:metal ion binding"/>
    <property type="evidence" value="ECO:0007669"/>
    <property type="project" value="UniProtKB-KW"/>
</dbReference>
<dbReference type="SUPFAM" id="SSF51556">
    <property type="entry name" value="Metallo-dependent hydrolases"/>
    <property type="match status" value="1"/>
</dbReference>
<evidence type="ECO:0000313" key="4">
    <source>
        <dbReference type="EMBL" id="OGK15959.1"/>
    </source>
</evidence>
<name>A0A1F7GAN1_9BACT</name>
<dbReference type="Proteomes" id="UP000178372">
    <property type="component" value="Unassembled WGS sequence"/>
</dbReference>
<dbReference type="Pfam" id="PF01026">
    <property type="entry name" value="TatD_DNase"/>
    <property type="match status" value="1"/>
</dbReference>